<gene>
    <name evidence="1" type="ORF">E2562_005918</name>
</gene>
<dbReference type="AlphaFoldDB" id="A0A6G1DU00"/>
<sequence>MAECQVAFESLKAYFQEVSRLTSPKASAELLMYLAASPMALRYSEIEKLSYALVMASRKLRHHFQVHKIIVPLQYPIGEVL</sequence>
<dbReference type="Proteomes" id="UP000479710">
    <property type="component" value="Unassembled WGS sequence"/>
</dbReference>
<protein>
    <recommendedName>
        <fullName evidence="3">Reverse transcriptase/retrotransposon-derived protein RNase H-like domain-containing protein</fullName>
    </recommendedName>
</protein>
<evidence type="ECO:0008006" key="3">
    <source>
        <dbReference type="Google" id="ProtNLM"/>
    </source>
</evidence>
<organism evidence="1 2">
    <name type="scientific">Oryza meyeriana var. granulata</name>
    <dbReference type="NCBI Taxonomy" id="110450"/>
    <lineage>
        <taxon>Eukaryota</taxon>
        <taxon>Viridiplantae</taxon>
        <taxon>Streptophyta</taxon>
        <taxon>Embryophyta</taxon>
        <taxon>Tracheophyta</taxon>
        <taxon>Spermatophyta</taxon>
        <taxon>Magnoliopsida</taxon>
        <taxon>Liliopsida</taxon>
        <taxon>Poales</taxon>
        <taxon>Poaceae</taxon>
        <taxon>BOP clade</taxon>
        <taxon>Oryzoideae</taxon>
        <taxon>Oryzeae</taxon>
        <taxon>Oryzinae</taxon>
        <taxon>Oryza</taxon>
        <taxon>Oryza meyeriana</taxon>
    </lineage>
</organism>
<evidence type="ECO:0000313" key="2">
    <source>
        <dbReference type="Proteomes" id="UP000479710"/>
    </source>
</evidence>
<evidence type="ECO:0000313" key="1">
    <source>
        <dbReference type="EMBL" id="KAF0916315.1"/>
    </source>
</evidence>
<reference evidence="1 2" key="1">
    <citation type="submission" date="2019-11" db="EMBL/GenBank/DDBJ databases">
        <title>Whole genome sequence of Oryza granulata.</title>
        <authorList>
            <person name="Li W."/>
        </authorList>
    </citation>
    <scope>NUCLEOTIDE SEQUENCE [LARGE SCALE GENOMIC DNA]</scope>
    <source>
        <strain evidence="2">cv. Menghai</strain>
        <tissue evidence="1">Leaf</tissue>
    </source>
</reference>
<comment type="caution">
    <text evidence="1">The sequence shown here is derived from an EMBL/GenBank/DDBJ whole genome shotgun (WGS) entry which is preliminary data.</text>
</comment>
<dbReference type="OrthoDB" id="686884at2759"/>
<dbReference type="InterPro" id="IPR043502">
    <property type="entry name" value="DNA/RNA_pol_sf"/>
</dbReference>
<keyword evidence="2" id="KW-1185">Reference proteome</keyword>
<dbReference type="SUPFAM" id="SSF56672">
    <property type="entry name" value="DNA/RNA polymerases"/>
    <property type="match status" value="1"/>
</dbReference>
<proteinExistence type="predicted"/>
<name>A0A6G1DU00_9ORYZ</name>
<accession>A0A6G1DU00</accession>
<dbReference type="EMBL" id="SPHZ02000005">
    <property type="protein sequence ID" value="KAF0916315.1"/>
    <property type="molecule type" value="Genomic_DNA"/>
</dbReference>